<reference evidence="7" key="1">
    <citation type="submission" date="2006-10" db="EMBL/GenBank/DDBJ databases">
        <authorList>
            <person name="Amadeo P."/>
            <person name="Zhao Q."/>
            <person name="Wortman J."/>
            <person name="Fraser-Liggett C."/>
            <person name="Carlton J."/>
        </authorList>
    </citation>
    <scope>NUCLEOTIDE SEQUENCE</scope>
    <source>
        <strain evidence="7">G3</strain>
    </source>
</reference>
<dbReference type="SMR" id="A2F9Q6"/>
<keyword evidence="8" id="KW-1185">Reference proteome</keyword>
<dbReference type="Gene3D" id="1.50.10.10">
    <property type="match status" value="1"/>
</dbReference>
<evidence type="ECO:0000256" key="6">
    <source>
        <dbReference type="RuleBase" id="RU361193"/>
    </source>
</evidence>
<evidence type="ECO:0000256" key="1">
    <source>
        <dbReference type="ARBA" id="ARBA00001913"/>
    </source>
</evidence>
<evidence type="ECO:0000256" key="2">
    <source>
        <dbReference type="ARBA" id="ARBA00004922"/>
    </source>
</evidence>
<dbReference type="VEuPathDB" id="TrichDB:TVAGG3_0784160"/>
<evidence type="ECO:0000256" key="5">
    <source>
        <dbReference type="ARBA" id="ARBA00023157"/>
    </source>
</evidence>
<dbReference type="eggNOG" id="KOG2204">
    <property type="taxonomic scope" value="Eukaryota"/>
</dbReference>
<dbReference type="InterPro" id="IPR050749">
    <property type="entry name" value="Glycosyl_Hydrolase_47"/>
</dbReference>
<keyword evidence="6" id="KW-0326">Glycosidase</keyword>
<organism evidence="7 8">
    <name type="scientific">Trichomonas vaginalis (strain ATCC PRA-98 / G3)</name>
    <dbReference type="NCBI Taxonomy" id="412133"/>
    <lineage>
        <taxon>Eukaryota</taxon>
        <taxon>Metamonada</taxon>
        <taxon>Parabasalia</taxon>
        <taxon>Trichomonadida</taxon>
        <taxon>Trichomonadidae</taxon>
        <taxon>Trichomonas</taxon>
    </lineage>
</organism>
<sequence length="164" mass="18794">MLSSNSSMYDIPKDIPREAIENPSKTFYFPIISDTKTNLLYDRSFPRIPADKEKAEAVKEAFMHAWTPYRKYCWGQDEFVPHSRSCSNTLHAGLTIVDSLSTLYIMNLTEEFKAARDYIANDFKPSGSWSLFEFLIRFVGGFVSTYQLTGDEIFLKRAVECADA</sequence>
<accession>A2F9Q6</accession>
<keyword evidence="5" id="KW-1015">Disulfide bond</keyword>
<gene>
    <name evidence="7" type="ORF">TVAG_158080</name>
</gene>
<dbReference type="VEuPathDB" id="TrichDB:TVAG_158080"/>
<name>A2F9Q6_TRIV3</name>
<feature type="non-terminal residue" evidence="7">
    <location>
        <position position="164"/>
    </location>
</feature>
<comment type="pathway">
    <text evidence="2">Protein modification; protein glycosylation.</text>
</comment>
<comment type="cofactor">
    <cofactor evidence="1">
        <name>Ca(2+)</name>
        <dbReference type="ChEBI" id="CHEBI:29108"/>
    </cofactor>
</comment>
<reference evidence="7" key="2">
    <citation type="journal article" date="2007" name="Science">
        <title>Draft genome sequence of the sexually transmitted pathogen Trichomonas vaginalis.</title>
        <authorList>
            <person name="Carlton J.M."/>
            <person name="Hirt R.P."/>
            <person name="Silva J.C."/>
            <person name="Delcher A.L."/>
            <person name="Schatz M."/>
            <person name="Zhao Q."/>
            <person name="Wortman J.R."/>
            <person name="Bidwell S.L."/>
            <person name="Alsmark U.C.M."/>
            <person name="Besteiro S."/>
            <person name="Sicheritz-Ponten T."/>
            <person name="Noel C.J."/>
            <person name="Dacks J.B."/>
            <person name="Foster P.G."/>
            <person name="Simillion C."/>
            <person name="Van de Peer Y."/>
            <person name="Miranda-Saavedra D."/>
            <person name="Barton G.J."/>
            <person name="Westrop G.D."/>
            <person name="Mueller S."/>
            <person name="Dessi D."/>
            <person name="Fiori P.L."/>
            <person name="Ren Q."/>
            <person name="Paulsen I."/>
            <person name="Zhang H."/>
            <person name="Bastida-Corcuera F.D."/>
            <person name="Simoes-Barbosa A."/>
            <person name="Brown M.T."/>
            <person name="Hayes R.D."/>
            <person name="Mukherjee M."/>
            <person name="Okumura C.Y."/>
            <person name="Schneider R."/>
            <person name="Smith A.J."/>
            <person name="Vanacova S."/>
            <person name="Villalvazo M."/>
            <person name="Haas B.J."/>
            <person name="Pertea M."/>
            <person name="Feldblyum T.V."/>
            <person name="Utterback T.R."/>
            <person name="Shu C.L."/>
            <person name="Osoegawa K."/>
            <person name="de Jong P.J."/>
            <person name="Hrdy I."/>
            <person name="Horvathova L."/>
            <person name="Zubacova Z."/>
            <person name="Dolezal P."/>
            <person name="Malik S.B."/>
            <person name="Logsdon J.M. Jr."/>
            <person name="Henze K."/>
            <person name="Gupta A."/>
            <person name="Wang C.C."/>
            <person name="Dunne R.L."/>
            <person name="Upcroft J.A."/>
            <person name="Upcroft P."/>
            <person name="White O."/>
            <person name="Salzberg S.L."/>
            <person name="Tang P."/>
            <person name="Chiu C.-H."/>
            <person name="Lee Y.-S."/>
            <person name="Embley T.M."/>
            <person name="Coombs G.H."/>
            <person name="Mottram J.C."/>
            <person name="Tachezy J."/>
            <person name="Fraser-Liggett C.M."/>
            <person name="Johnson P.J."/>
        </authorList>
    </citation>
    <scope>NUCLEOTIDE SEQUENCE [LARGE SCALE GENOMIC DNA]</scope>
    <source>
        <strain evidence="7">G3</strain>
    </source>
</reference>
<dbReference type="OMA" id="AAFKHSW"/>
<dbReference type="GO" id="GO:0016020">
    <property type="term" value="C:membrane"/>
    <property type="evidence" value="ECO:0007669"/>
    <property type="project" value="InterPro"/>
</dbReference>
<dbReference type="KEGG" id="tva:4756147"/>
<dbReference type="InterPro" id="IPR036026">
    <property type="entry name" value="Seven-hairpin_glycosidases"/>
</dbReference>
<dbReference type="InterPro" id="IPR001382">
    <property type="entry name" value="Glyco_hydro_47"/>
</dbReference>
<dbReference type="PANTHER" id="PTHR11742">
    <property type="entry name" value="MANNOSYL-OLIGOSACCHARIDE ALPHA-1,2-MANNOSIDASE-RELATED"/>
    <property type="match status" value="1"/>
</dbReference>
<evidence type="ECO:0000256" key="4">
    <source>
        <dbReference type="ARBA" id="ARBA00022801"/>
    </source>
</evidence>
<dbReference type="Proteomes" id="UP000001542">
    <property type="component" value="Unassembled WGS sequence"/>
</dbReference>
<evidence type="ECO:0000313" key="8">
    <source>
        <dbReference type="Proteomes" id="UP000001542"/>
    </source>
</evidence>
<dbReference type="AlphaFoldDB" id="A2F9Q6"/>
<dbReference type="Pfam" id="PF01532">
    <property type="entry name" value="Glyco_hydro_47"/>
    <property type="match status" value="1"/>
</dbReference>
<protein>
    <recommendedName>
        <fullName evidence="6">alpha-1,2-Mannosidase</fullName>
        <ecNumber evidence="6">3.2.1.-</ecNumber>
    </recommendedName>
</protein>
<dbReference type="InParanoid" id="A2F9Q6"/>
<dbReference type="EC" id="3.2.1.-" evidence="6"/>
<keyword evidence="4 6" id="KW-0378">Hydrolase</keyword>
<dbReference type="STRING" id="5722.A2F9Q6"/>
<evidence type="ECO:0000256" key="3">
    <source>
        <dbReference type="ARBA" id="ARBA00007658"/>
    </source>
</evidence>
<dbReference type="PANTHER" id="PTHR11742:SF6">
    <property type="entry name" value="MANNOSYL-OLIGOSACCHARIDE ALPHA-1,2-MANNOSIDASE IA-RELATED"/>
    <property type="match status" value="1"/>
</dbReference>
<dbReference type="PRINTS" id="PR00747">
    <property type="entry name" value="GLYHDRLASE47"/>
</dbReference>
<dbReference type="GO" id="GO:0005509">
    <property type="term" value="F:calcium ion binding"/>
    <property type="evidence" value="ECO:0007669"/>
    <property type="project" value="InterPro"/>
</dbReference>
<dbReference type="OrthoDB" id="8118055at2759"/>
<evidence type="ECO:0000313" key="7">
    <source>
        <dbReference type="EMBL" id="EAX98348.1"/>
    </source>
</evidence>
<dbReference type="GO" id="GO:0004571">
    <property type="term" value="F:mannosyl-oligosaccharide 1,2-alpha-mannosidase activity"/>
    <property type="evidence" value="ECO:0007669"/>
    <property type="project" value="InterPro"/>
</dbReference>
<dbReference type="SUPFAM" id="SSF48225">
    <property type="entry name" value="Seven-hairpin glycosidases"/>
    <property type="match status" value="1"/>
</dbReference>
<proteinExistence type="inferred from homology"/>
<dbReference type="GO" id="GO:0005975">
    <property type="term" value="P:carbohydrate metabolic process"/>
    <property type="evidence" value="ECO:0007669"/>
    <property type="project" value="InterPro"/>
</dbReference>
<dbReference type="EMBL" id="DS113679">
    <property type="protein sequence ID" value="EAX98348.1"/>
    <property type="molecule type" value="Genomic_DNA"/>
</dbReference>
<dbReference type="InterPro" id="IPR012341">
    <property type="entry name" value="6hp_glycosidase-like_sf"/>
</dbReference>
<comment type="similarity">
    <text evidence="3 6">Belongs to the glycosyl hydrolase 47 family.</text>
</comment>